<feature type="region of interest" description="Disordered" evidence="1">
    <location>
        <begin position="1"/>
        <end position="25"/>
    </location>
</feature>
<protein>
    <submittedName>
        <fullName evidence="2">Uncharacterized protein</fullName>
    </submittedName>
</protein>
<evidence type="ECO:0000313" key="2">
    <source>
        <dbReference type="EMBL" id="KFJ02366.1"/>
    </source>
</evidence>
<organism evidence="2 3">
    <name type="scientific">Bifidobacterium thermacidophilum subsp. thermacidophilum</name>
    <dbReference type="NCBI Taxonomy" id="79262"/>
    <lineage>
        <taxon>Bacteria</taxon>
        <taxon>Bacillati</taxon>
        <taxon>Actinomycetota</taxon>
        <taxon>Actinomycetes</taxon>
        <taxon>Bifidobacteriales</taxon>
        <taxon>Bifidobacteriaceae</taxon>
        <taxon>Bifidobacterium</taxon>
    </lineage>
</organism>
<dbReference type="AlphaFoldDB" id="A0A087E3L5"/>
<feature type="region of interest" description="Disordered" evidence="1">
    <location>
        <begin position="110"/>
        <end position="144"/>
    </location>
</feature>
<comment type="caution">
    <text evidence="2">The sequence shown here is derived from an EMBL/GenBank/DDBJ whole genome shotgun (WGS) entry which is preliminary data.</text>
</comment>
<evidence type="ECO:0000256" key="1">
    <source>
        <dbReference type="SAM" id="MobiDB-lite"/>
    </source>
</evidence>
<name>A0A087E3L5_9BIFI</name>
<feature type="compositionally biased region" description="Basic and acidic residues" evidence="1">
    <location>
        <begin position="125"/>
        <end position="143"/>
    </location>
</feature>
<dbReference type="EMBL" id="JGZT01000007">
    <property type="protein sequence ID" value="KFJ02366.1"/>
    <property type="molecule type" value="Genomic_DNA"/>
</dbReference>
<proteinExistence type="predicted"/>
<evidence type="ECO:0000313" key="3">
    <source>
        <dbReference type="Proteomes" id="UP000029003"/>
    </source>
</evidence>
<feature type="region of interest" description="Disordered" evidence="1">
    <location>
        <begin position="31"/>
        <end position="50"/>
    </location>
</feature>
<accession>A0A087E3L5</accession>
<dbReference type="Proteomes" id="UP000029003">
    <property type="component" value="Unassembled WGS sequence"/>
</dbReference>
<reference evidence="2 3" key="1">
    <citation type="submission" date="2014-03" db="EMBL/GenBank/DDBJ databases">
        <title>Genomics of Bifidobacteria.</title>
        <authorList>
            <person name="Ventura M."/>
            <person name="Milani C."/>
            <person name="Lugli G.A."/>
        </authorList>
    </citation>
    <scope>NUCLEOTIDE SEQUENCE [LARGE SCALE GENOMIC DNA]</scope>
    <source>
        <strain evidence="2 3">LMG 21395</strain>
    </source>
</reference>
<feature type="compositionally biased region" description="Polar residues" evidence="1">
    <location>
        <begin position="1"/>
        <end position="11"/>
    </location>
</feature>
<gene>
    <name evidence="2" type="ORF">THER5_0541</name>
</gene>
<feature type="compositionally biased region" description="Basic and acidic residues" evidence="1">
    <location>
        <begin position="40"/>
        <end position="50"/>
    </location>
</feature>
<sequence>MEASRGGQSVRASIPAHRDVRPARHTRLPCNTGLCMPGHTEPDRYRPEPRRTGRYTRVRMRGHAQPDGYHRTPPSSVAFAPPTHAMAYTTRRIPPGHAAANTVPPSCACPSIRSRTIRPPGPSRPDSRIRERHAVDRTTRPTPHECPYVITVKRHRYTNAGTNANANAPMSPTACIMGA</sequence>